<dbReference type="SUPFAM" id="SSF56672">
    <property type="entry name" value="DNA/RNA polymerases"/>
    <property type="match status" value="1"/>
</dbReference>
<reference evidence="2 3" key="1">
    <citation type="journal article" date="2012" name="BMC Genomics">
        <title>Comparative genomic analysis and phylogenetic position of Theileria equi.</title>
        <authorList>
            <person name="Kappmeyer L.S."/>
            <person name="Thiagarajan M."/>
            <person name="Herndon D.R."/>
            <person name="Ramsay J.D."/>
            <person name="Caler E."/>
            <person name="Djikeng A."/>
            <person name="Gillespie J.J."/>
            <person name="Lau A.O."/>
            <person name="Roalson E.H."/>
            <person name="Silva J.C."/>
            <person name="Silva M.G."/>
            <person name="Suarez C.E."/>
            <person name="Ueti M.W."/>
            <person name="Nene V.M."/>
            <person name="Mealey R.H."/>
            <person name="Knowles D.P."/>
            <person name="Brayton K.A."/>
        </authorList>
    </citation>
    <scope>NUCLEOTIDE SEQUENCE [LARGE SCALE GENOMIC DNA]</scope>
    <source>
        <strain evidence="2 3">WA</strain>
    </source>
</reference>
<dbReference type="OrthoDB" id="2192661at2759"/>
<dbReference type="VEuPathDB" id="PiroplasmaDB:BEWA_047370"/>
<dbReference type="KEGG" id="beq:BEWA_047370"/>
<dbReference type="InterPro" id="IPR043502">
    <property type="entry name" value="DNA/RNA_pol_sf"/>
</dbReference>
<dbReference type="eggNOG" id="KOG1075">
    <property type="taxonomic scope" value="Eukaryota"/>
</dbReference>
<evidence type="ECO:0000259" key="1">
    <source>
        <dbReference type="PROSITE" id="PS50878"/>
    </source>
</evidence>
<keyword evidence="3" id="KW-1185">Reference proteome</keyword>
<proteinExistence type="predicted"/>
<evidence type="ECO:0000313" key="3">
    <source>
        <dbReference type="Proteomes" id="UP000031512"/>
    </source>
</evidence>
<dbReference type="AlphaFoldDB" id="L1LA21"/>
<dbReference type="PANTHER" id="PTHR35450:SF2">
    <property type="entry name" value="REVERSE TRANSCRIPTASE DOMAIN-CONTAINING PROTEIN"/>
    <property type="match status" value="1"/>
</dbReference>
<dbReference type="Pfam" id="PF00078">
    <property type="entry name" value="RVT_1"/>
    <property type="match status" value="1"/>
</dbReference>
<protein>
    <recommendedName>
        <fullName evidence="1">Reverse transcriptase domain-containing protein</fullName>
    </recommendedName>
</protein>
<organism evidence="2 3">
    <name type="scientific">Theileria equi strain WA</name>
    <dbReference type="NCBI Taxonomy" id="1537102"/>
    <lineage>
        <taxon>Eukaryota</taxon>
        <taxon>Sar</taxon>
        <taxon>Alveolata</taxon>
        <taxon>Apicomplexa</taxon>
        <taxon>Aconoidasida</taxon>
        <taxon>Piroplasmida</taxon>
        <taxon>Theileriidae</taxon>
        <taxon>Theileria</taxon>
    </lineage>
</organism>
<comment type="caution">
    <text evidence="2">The sequence shown here is derived from an EMBL/GenBank/DDBJ whole genome shotgun (WGS) entry which is preliminary data.</text>
</comment>
<name>L1LA21_THEEQ</name>
<dbReference type="InterPro" id="IPR000477">
    <property type="entry name" value="RT_dom"/>
</dbReference>
<feature type="domain" description="Reverse transcriptase" evidence="1">
    <location>
        <begin position="1"/>
        <end position="186"/>
    </location>
</feature>
<gene>
    <name evidence="2" type="ORF">BEWA_047370</name>
</gene>
<dbReference type="RefSeq" id="XP_004831724.1">
    <property type="nucleotide sequence ID" value="XM_004831667.1"/>
</dbReference>
<accession>L1LA21</accession>
<sequence>MHAVFIPSHSLATVRVQGAKEQALLNIAINRAHENNLKTIWIDIKRAFDSIDHKYLHAVLDHLNIPDWITNFIKHITSGWTIDVRCGKEPIMVKKVTRGILQGDSLSPLLFVLCMDPLSKILHSVYPTVKGKIGEKQEHAMNHLLFMDDIKLSANDDYMIENCLGNERSLKTIGPEINRDESETTP</sequence>
<evidence type="ECO:0000313" key="2">
    <source>
        <dbReference type="EMBL" id="EKX72272.1"/>
    </source>
</evidence>
<dbReference type="Proteomes" id="UP000031512">
    <property type="component" value="Unassembled WGS sequence"/>
</dbReference>
<dbReference type="EMBL" id="ACOU01000007">
    <property type="protein sequence ID" value="EKX72272.1"/>
    <property type="molecule type" value="Genomic_DNA"/>
</dbReference>
<dbReference type="PANTHER" id="PTHR35450">
    <property type="entry name" value="REVERSE TRANSCRIPTASE DOMAIN-CONTAINING PROTEIN"/>
    <property type="match status" value="1"/>
</dbReference>
<dbReference type="PROSITE" id="PS50878">
    <property type="entry name" value="RT_POL"/>
    <property type="match status" value="1"/>
</dbReference>
<dbReference type="GeneID" id="15804129"/>